<keyword evidence="8 10" id="KW-1133">Transmembrane helix</keyword>
<keyword evidence="6 10" id="KW-0874">Quinone</keyword>
<comment type="similarity">
    <text evidence="3 10">Belongs to the complex I subunit 4L family.</text>
</comment>
<comment type="function">
    <text evidence="1">NDH-1 shuttles electrons from NADH, via FMN and iron-sulfur (Fe-S) centers, to quinones in the respiratory chain. The immediate electron acceptor for the enzyme in this species is believed to be ubiquinone. Couples the redox reaction to proton translocation (for every two electrons transferred, four hydrogen ions are translocated across the cytoplasmic membrane), and thus conserves the redox energy in a proton gradient.</text>
</comment>
<keyword evidence="4 10" id="KW-0813">Transport</keyword>
<dbReference type="Gene3D" id="1.10.287.3510">
    <property type="match status" value="1"/>
</dbReference>
<keyword evidence="5 10" id="KW-0812">Transmembrane</keyword>
<name>A0A3N4N6S4_9BACT</name>
<dbReference type="InterPro" id="IPR039428">
    <property type="entry name" value="NUOK/Mnh_C1-like"/>
</dbReference>
<organism evidence="11 12">
    <name type="scientific">Chitinophaga barathri</name>
    <dbReference type="NCBI Taxonomy" id="1647451"/>
    <lineage>
        <taxon>Bacteria</taxon>
        <taxon>Pseudomonadati</taxon>
        <taxon>Bacteroidota</taxon>
        <taxon>Chitinophagia</taxon>
        <taxon>Chitinophagales</taxon>
        <taxon>Chitinophagaceae</taxon>
        <taxon>Chitinophaga</taxon>
    </lineage>
</organism>
<dbReference type="PANTHER" id="PTHR11434">
    <property type="entry name" value="NADH-UBIQUINONE OXIDOREDUCTASE SUBUNIT ND4L"/>
    <property type="match status" value="1"/>
</dbReference>
<keyword evidence="11" id="KW-0560">Oxidoreductase</keyword>
<dbReference type="GO" id="GO:0050136">
    <property type="term" value="F:NADH dehydrogenase (quinone) (non-electrogenic) activity"/>
    <property type="evidence" value="ECO:0007669"/>
    <property type="project" value="UniProtKB-UniRule"/>
</dbReference>
<dbReference type="FunFam" id="1.10.287.3510:FF:000001">
    <property type="entry name" value="NADH-quinone oxidoreductase subunit K"/>
    <property type="match status" value="1"/>
</dbReference>
<comment type="catalytic activity">
    <reaction evidence="10">
        <text>a quinone + NADH + 5 H(+)(in) = a quinol + NAD(+) + 4 H(+)(out)</text>
        <dbReference type="Rhea" id="RHEA:57888"/>
        <dbReference type="ChEBI" id="CHEBI:15378"/>
        <dbReference type="ChEBI" id="CHEBI:24646"/>
        <dbReference type="ChEBI" id="CHEBI:57540"/>
        <dbReference type="ChEBI" id="CHEBI:57945"/>
        <dbReference type="ChEBI" id="CHEBI:132124"/>
    </reaction>
</comment>
<evidence type="ECO:0000256" key="7">
    <source>
        <dbReference type="ARBA" id="ARBA00022967"/>
    </source>
</evidence>
<evidence type="ECO:0000256" key="2">
    <source>
        <dbReference type="ARBA" id="ARBA00004141"/>
    </source>
</evidence>
<accession>A0A3N4N6S4</accession>
<dbReference type="InterPro" id="IPR001133">
    <property type="entry name" value="NADH_UbQ_OxRdtase_chain4L/K"/>
</dbReference>
<comment type="function">
    <text evidence="10">NDH-1 shuttles electrons from NADH, via FMN and iron-sulfur (Fe-S) centers, to quinones in the respiratory chain. The immediate electron acceptor for the enzyme in this species is believed to be a menaquinone. Couples the redox reaction to proton translocation (for every two electrons transferred, four hydrogen ions are translocated across the cytoplasmic membrane), and thus conserves the redox energy in a proton gradient.</text>
</comment>
<keyword evidence="7 10" id="KW-1278">Translocase</keyword>
<evidence type="ECO:0000256" key="5">
    <source>
        <dbReference type="ARBA" id="ARBA00022692"/>
    </source>
</evidence>
<dbReference type="NCBIfam" id="NF004320">
    <property type="entry name" value="PRK05715.1-2"/>
    <property type="match status" value="1"/>
</dbReference>
<dbReference type="PANTHER" id="PTHR11434:SF16">
    <property type="entry name" value="NADH-UBIQUINONE OXIDOREDUCTASE CHAIN 4L"/>
    <property type="match status" value="1"/>
</dbReference>
<keyword evidence="12" id="KW-1185">Reference proteome</keyword>
<evidence type="ECO:0000256" key="8">
    <source>
        <dbReference type="ARBA" id="ARBA00022989"/>
    </source>
</evidence>
<dbReference type="NCBIfam" id="NF004319">
    <property type="entry name" value="PRK05715.1-1"/>
    <property type="match status" value="1"/>
</dbReference>
<reference evidence="12" key="1">
    <citation type="submission" date="2018-11" db="EMBL/GenBank/DDBJ databases">
        <title>Chitinophaga lutea sp.nov., isolate from arsenic contaminated soil.</title>
        <authorList>
            <person name="Zong Y."/>
        </authorList>
    </citation>
    <scope>NUCLEOTIDE SEQUENCE [LARGE SCALE GENOMIC DNA]</scope>
    <source>
        <strain evidence="12">YLT18</strain>
    </source>
</reference>
<gene>
    <name evidence="10 11" type="primary">nuoK</name>
    <name evidence="11" type="ORF">EG028_02675</name>
</gene>
<protein>
    <recommendedName>
        <fullName evidence="10">NADH-quinone oxidoreductase subunit K</fullName>
        <ecNumber evidence="10">7.1.1.-</ecNumber>
    </recommendedName>
    <alternativeName>
        <fullName evidence="10">NADH dehydrogenase I subunit K</fullName>
    </alternativeName>
    <alternativeName>
        <fullName evidence="10">NDH-1 subunit K</fullName>
    </alternativeName>
</protein>
<dbReference type="Pfam" id="PF00420">
    <property type="entry name" value="Oxidored_q2"/>
    <property type="match status" value="1"/>
</dbReference>
<evidence type="ECO:0000256" key="3">
    <source>
        <dbReference type="ARBA" id="ARBA00010519"/>
    </source>
</evidence>
<keyword evidence="10" id="KW-0520">NAD</keyword>
<evidence type="ECO:0000256" key="4">
    <source>
        <dbReference type="ARBA" id="ARBA00022448"/>
    </source>
</evidence>
<evidence type="ECO:0000256" key="9">
    <source>
        <dbReference type="ARBA" id="ARBA00023136"/>
    </source>
</evidence>
<dbReference type="AlphaFoldDB" id="A0A3N4N6S4"/>
<dbReference type="OrthoDB" id="9810120at2"/>
<dbReference type="HAMAP" id="MF_01456">
    <property type="entry name" value="NDH1_NuoK"/>
    <property type="match status" value="1"/>
</dbReference>
<dbReference type="GO" id="GO:0048038">
    <property type="term" value="F:quinone binding"/>
    <property type="evidence" value="ECO:0007669"/>
    <property type="project" value="UniProtKB-KW"/>
</dbReference>
<dbReference type="GO" id="GO:0005886">
    <property type="term" value="C:plasma membrane"/>
    <property type="evidence" value="ECO:0007669"/>
    <property type="project" value="UniProtKB-SubCell"/>
</dbReference>
<dbReference type="Proteomes" id="UP000279089">
    <property type="component" value="Unassembled WGS sequence"/>
</dbReference>
<evidence type="ECO:0000256" key="1">
    <source>
        <dbReference type="ARBA" id="ARBA00002378"/>
    </source>
</evidence>
<comment type="caution">
    <text evidence="10">Lacks conserved residue(s) required for the propagation of feature annotation.</text>
</comment>
<comment type="subcellular location">
    <subcellularLocation>
        <location evidence="10">Cell membrane</location>
        <topology evidence="10">Multi-pass membrane protein</topology>
    </subcellularLocation>
    <subcellularLocation>
        <location evidence="2">Membrane</location>
        <topology evidence="2">Multi-pass membrane protein</topology>
    </subcellularLocation>
</comment>
<proteinExistence type="inferred from homology"/>
<dbReference type="GO" id="GO:0042773">
    <property type="term" value="P:ATP synthesis coupled electron transport"/>
    <property type="evidence" value="ECO:0007669"/>
    <property type="project" value="InterPro"/>
</dbReference>
<keyword evidence="9 10" id="KW-0472">Membrane</keyword>
<evidence type="ECO:0000256" key="6">
    <source>
        <dbReference type="ARBA" id="ARBA00022719"/>
    </source>
</evidence>
<feature type="transmembrane region" description="Helical" evidence="10">
    <location>
        <begin position="24"/>
        <end position="46"/>
    </location>
</feature>
<evidence type="ECO:0000313" key="11">
    <source>
        <dbReference type="EMBL" id="RPD43343.1"/>
    </source>
</evidence>
<keyword evidence="10" id="KW-1003">Cell membrane</keyword>
<comment type="subunit">
    <text evidence="10">NDH-1 is composed of 14 different subunits. Subunits NuoA, H, J, K, L, M, N constitute the membrane sector of the complex.</text>
</comment>
<sequence>MEGLVLAGILFTLGLISMLIRRNIIFMLVSVEIMLNAAGLAFIVAAARWGQPEGQVMFMFILAMAAAEVSVGLALILQIYHQLKTLDSDEASKMRG</sequence>
<dbReference type="EMBL" id="RMBX01000001">
    <property type="protein sequence ID" value="RPD43343.1"/>
    <property type="molecule type" value="Genomic_DNA"/>
</dbReference>
<feature type="transmembrane region" description="Helical" evidence="10">
    <location>
        <begin position="58"/>
        <end position="80"/>
    </location>
</feature>
<evidence type="ECO:0000313" key="12">
    <source>
        <dbReference type="Proteomes" id="UP000279089"/>
    </source>
</evidence>
<dbReference type="GO" id="GO:0030964">
    <property type="term" value="C:NADH dehydrogenase complex"/>
    <property type="evidence" value="ECO:0007669"/>
    <property type="project" value="TreeGrafter"/>
</dbReference>
<dbReference type="EC" id="7.1.1.-" evidence="10"/>
<comment type="caution">
    <text evidence="11">The sequence shown here is derived from an EMBL/GenBank/DDBJ whole genome shotgun (WGS) entry which is preliminary data.</text>
</comment>
<evidence type="ECO:0000256" key="10">
    <source>
        <dbReference type="HAMAP-Rule" id="MF_01456"/>
    </source>
</evidence>